<sequence length="154" mass="17354">MKKTVIRYGTYGFVLAMAVFLISLILWQDLDFSAQERIGYFMMIVSLSFVFFGIKNYRDEVNQGTIGLRRAVLVGLLISVITAIGIALADLIYTTLVNPDFFDQYTSAMRAEGYRGEIPDYGSGFMAMIMFLTVMIIGLFVSVISAVILKRKRK</sequence>
<keyword evidence="1" id="KW-1133">Transmembrane helix</keyword>
<accession>A0AAE3JQ77</accession>
<feature type="transmembrane region" description="Helical" evidence="1">
    <location>
        <begin position="125"/>
        <end position="149"/>
    </location>
</feature>
<keyword evidence="1" id="KW-0472">Membrane</keyword>
<dbReference type="Proteomes" id="UP001200642">
    <property type="component" value="Unassembled WGS sequence"/>
</dbReference>
<protein>
    <submittedName>
        <fullName evidence="2">DUF4199 domain-containing protein</fullName>
    </submittedName>
</protein>
<feature type="transmembrane region" description="Helical" evidence="1">
    <location>
        <begin position="5"/>
        <end position="26"/>
    </location>
</feature>
<organism evidence="2 3">
    <name type="scientific">Cerina litoralis</name>
    <dbReference type="NCBI Taxonomy" id="2874477"/>
    <lineage>
        <taxon>Bacteria</taxon>
        <taxon>Pseudomonadati</taxon>
        <taxon>Bacteroidota</taxon>
        <taxon>Flavobacteriia</taxon>
        <taxon>Flavobacteriales</taxon>
        <taxon>Flavobacteriaceae</taxon>
        <taxon>Cerina</taxon>
    </lineage>
</organism>
<dbReference type="EMBL" id="JAIRBC010000017">
    <property type="protein sequence ID" value="MCG2461564.1"/>
    <property type="molecule type" value="Genomic_DNA"/>
</dbReference>
<reference evidence="2" key="1">
    <citation type="submission" date="2023-02" db="EMBL/GenBank/DDBJ databases">
        <title>Genome of Flavobacteriaceae gen. nov. sp. strain F89.</title>
        <authorList>
            <person name="Wang Y."/>
        </authorList>
    </citation>
    <scope>NUCLEOTIDE SEQUENCE</scope>
    <source>
        <strain evidence="2">F89</strain>
    </source>
</reference>
<feature type="transmembrane region" description="Helical" evidence="1">
    <location>
        <begin position="38"/>
        <end position="58"/>
    </location>
</feature>
<dbReference type="Pfam" id="PF13858">
    <property type="entry name" value="DUF4199"/>
    <property type="match status" value="1"/>
</dbReference>
<dbReference type="RefSeq" id="WP_317902705.1">
    <property type="nucleotide sequence ID" value="NZ_JAIRBC010000017.1"/>
</dbReference>
<proteinExistence type="predicted"/>
<dbReference type="InterPro" id="IPR025250">
    <property type="entry name" value="DUF4199"/>
</dbReference>
<feature type="transmembrane region" description="Helical" evidence="1">
    <location>
        <begin position="70"/>
        <end position="93"/>
    </location>
</feature>
<evidence type="ECO:0000256" key="1">
    <source>
        <dbReference type="SAM" id="Phobius"/>
    </source>
</evidence>
<name>A0AAE3JQ77_9FLAO</name>
<keyword evidence="3" id="KW-1185">Reference proteome</keyword>
<evidence type="ECO:0000313" key="3">
    <source>
        <dbReference type="Proteomes" id="UP001200642"/>
    </source>
</evidence>
<evidence type="ECO:0000313" key="2">
    <source>
        <dbReference type="EMBL" id="MCG2461564.1"/>
    </source>
</evidence>
<keyword evidence="1" id="KW-0812">Transmembrane</keyword>
<dbReference type="AlphaFoldDB" id="A0AAE3JQ77"/>
<gene>
    <name evidence="2" type="ORF">K8352_12455</name>
</gene>
<comment type="caution">
    <text evidence="2">The sequence shown here is derived from an EMBL/GenBank/DDBJ whole genome shotgun (WGS) entry which is preliminary data.</text>
</comment>